<dbReference type="PANTHER" id="PTHR20854">
    <property type="entry name" value="INOSITOL MONOPHOSPHATASE"/>
    <property type="match status" value="1"/>
</dbReference>
<reference evidence="6 7" key="1">
    <citation type="submission" date="2017-03" db="EMBL/GenBank/DDBJ databases">
        <title>Lifting the veil on microbial sulfur biogeochemistry in mining wastewaters.</title>
        <authorList>
            <person name="Kantor R.S."/>
            <person name="Colenbrander Nelson T."/>
            <person name="Marshall S."/>
            <person name="Bennett D."/>
            <person name="Apte S."/>
            <person name="Camacho D."/>
            <person name="Thomas B.C."/>
            <person name="Warren L.A."/>
            <person name="Banfield J.F."/>
        </authorList>
    </citation>
    <scope>NUCLEOTIDE SEQUENCE [LARGE SCALE GENOMIC DNA]</scope>
    <source>
        <strain evidence="6">32-68-21</strain>
    </source>
</reference>
<keyword evidence="3" id="KW-0378">Hydrolase</keyword>
<keyword evidence="5" id="KW-0460">Magnesium</keyword>
<dbReference type="EMBL" id="NCEQ01000014">
    <property type="protein sequence ID" value="OYX55338.1"/>
    <property type="molecule type" value="Genomic_DNA"/>
</dbReference>
<dbReference type="EC" id="3.1.3.15" evidence="4"/>
<dbReference type="Pfam" id="PF00459">
    <property type="entry name" value="Inositol_P"/>
    <property type="match status" value="1"/>
</dbReference>
<gene>
    <name evidence="6" type="ORF">B7Y86_13490</name>
</gene>
<feature type="binding site" evidence="5">
    <location>
        <position position="84"/>
    </location>
    <ligand>
        <name>Mg(2+)</name>
        <dbReference type="ChEBI" id="CHEBI:18420"/>
        <label>1</label>
        <note>catalytic</note>
    </ligand>
</feature>
<feature type="binding site" evidence="5">
    <location>
        <position position="211"/>
    </location>
    <ligand>
        <name>Mg(2+)</name>
        <dbReference type="ChEBI" id="CHEBI:18420"/>
        <label>1</label>
        <note>catalytic</note>
    </ligand>
</feature>
<comment type="similarity">
    <text evidence="2">Belongs to the inositol monophosphatase superfamily.</text>
</comment>
<evidence type="ECO:0000256" key="3">
    <source>
        <dbReference type="ARBA" id="ARBA00022801"/>
    </source>
</evidence>
<dbReference type="Gene3D" id="3.30.540.10">
    <property type="entry name" value="Fructose-1,6-Bisphosphatase, subunit A, domain 1"/>
    <property type="match status" value="1"/>
</dbReference>
<comment type="cofactor">
    <cofactor evidence="1 5">
        <name>Mg(2+)</name>
        <dbReference type="ChEBI" id="CHEBI:18420"/>
    </cofactor>
</comment>
<evidence type="ECO:0000256" key="1">
    <source>
        <dbReference type="ARBA" id="ARBA00001946"/>
    </source>
</evidence>
<dbReference type="Gene3D" id="3.40.190.80">
    <property type="match status" value="1"/>
</dbReference>
<dbReference type="PANTHER" id="PTHR20854:SF4">
    <property type="entry name" value="INOSITOL-1-MONOPHOSPHATASE-RELATED"/>
    <property type="match status" value="1"/>
</dbReference>
<dbReference type="InterPro" id="IPR000760">
    <property type="entry name" value="Inositol_monophosphatase-like"/>
</dbReference>
<comment type="caution">
    <text evidence="6">The sequence shown here is derived from an EMBL/GenBank/DDBJ whole genome shotgun (WGS) entry which is preliminary data.</text>
</comment>
<accession>A0A258HG84</accession>
<evidence type="ECO:0000256" key="2">
    <source>
        <dbReference type="ARBA" id="ARBA00009759"/>
    </source>
</evidence>
<dbReference type="InterPro" id="IPR011809">
    <property type="entry name" value="His_9_proposed"/>
</dbReference>
<dbReference type="GO" id="GO:0008934">
    <property type="term" value="F:inositol monophosphate 1-phosphatase activity"/>
    <property type="evidence" value="ECO:0007669"/>
    <property type="project" value="TreeGrafter"/>
</dbReference>
<dbReference type="AlphaFoldDB" id="A0A258HG84"/>
<dbReference type="Proteomes" id="UP000216147">
    <property type="component" value="Unassembled WGS sequence"/>
</dbReference>
<dbReference type="GO" id="GO:0006020">
    <property type="term" value="P:inositol metabolic process"/>
    <property type="evidence" value="ECO:0007669"/>
    <property type="project" value="TreeGrafter"/>
</dbReference>
<feature type="binding site" evidence="5">
    <location>
        <position position="68"/>
    </location>
    <ligand>
        <name>Mg(2+)</name>
        <dbReference type="ChEBI" id="CHEBI:18420"/>
        <label>1</label>
        <note>catalytic</note>
    </ligand>
</feature>
<sequence length="261" mass="27940">MTEFESFAVELAAVAARVTLPFFRGDYAEENKAGPGAFDPVTQADKEAEAAIRRLIASRYPDHGVVGEEYGEDRPDADHVWILDPIDGTRAFIAGLPLWTTLIALSVGGRSTVGAISQPYIGELFLGGPSGAVLMSRGETRPIKVRDCDKLTDAVIATTAPEIFTGPELGAWTQVMAAARLARYGCDAYAYAMLAMGRIDMVAETGLKLWDWSALIPVVEAAGGQVTDWRGGPVNGDGRIIAVGDPRVREQALVAFRRGTN</sequence>
<proteinExistence type="inferred from homology"/>
<dbReference type="GO" id="GO:0004401">
    <property type="term" value="F:histidinol-phosphatase activity"/>
    <property type="evidence" value="ECO:0007669"/>
    <property type="project" value="UniProtKB-UniRule"/>
</dbReference>
<evidence type="ECO:0000313" key="7">
    <source>
        <dbReference type="Proteomes" id="UP000216147"/>
    </source>
</evidence>
<feature type="binding site" evidence="5">
    <location>
        <position position="87"/>
    </location>
    <ligand>
        <name>Mg(2+)</name>
        <dbReference type="ChEBI" id="CHEBI:18420"/>
        <label>1</label>
        <note>catalytic</note>
    </ligand>
</feature>
<evidence type="ECO:0000313" key="6">
    <source>
        <dbReference type="EMBL" id="OYX55338.1"/>
    </source>
</evidence>
<evidence type="ECO:0000256" key="4">
    <source>
        <dbReference type="NCBIfam" id="TIGR02067"/>
    </source>
</evidence>
<dbReference type="GO" id="GO:0046872">
    <property type="term" value="F:metal ion binding"/>
    <property type="evidence" value="ECO:0007669"/>
    <property type="project" value="UniProtKB-KW"/>
</dbReference>
<organism evidence="6 7">
    <name type="scientific">Brevundimonas subvibrioides</name>
    <dbReference type="NCBI Taxonomy" id="74313"/>
    <lineage>
        <taxon>Bacteria</taxon>
        <taxon>Pseudomonadati</taxon>
        <taxon>Pseudomonadota</taxon>
        <taxon>Alphaproteobacteria</taxon>
        <taxon>Caulobacterales</taxon>
        <taxon>Caulobacteraceae</taxon>
        <taxon>Brevundimonas</taxon>
    </lineage>
</organism>
<dbReference type="SUPFAM" id="SSF56655">
    <property type="entry name" value="Carbohydrate phosphatase"/>
    <property type="match status" value="1"/>
</dbReference>
<name>A0A258HG84_9CAUL</name>
<protein>
    <recommendedName>
        <fullName evidence="4">Histidinol-phosphatase</fullName>
        <ecNumber evidence="4">3.1.3.15</ecNumber>
    </recommendedName>
</protein>
<evidence type="ECO:0000256" key="5">
    <source>
        <dbReference type="PIRSR" id="PIRSR600760-2"/>
    </source>
</evidence>
<dbReference type="NCBIfam" id="TIGR02067">
    <property type="entry name" value="his_9_HisN"/>
    <property type="match status" value="1"/>
</dbReference>
<dbReference type="GO" id="GO:0000105">
    <property type="term" value="P:L-histidine biosynthetic process"/>
    <property type="evidence" value="ECO:0007669"/>
    <property type="project" value="UniProtKB-UniRule"/>
</dbReference>
<dbReference type="PRINTS" id="PR00377">
    <property type="entry name" value="IMPHPHTASES"/>
</dbReference>
<feature type="binding site" evidence="5">
    <location>
        <position position="86"/>
    </location>
    <ligand>
        <name>Mg(2+)</name>
        <dbReference type="ChEBI" id="CHEBI:18420"/>
        <label>1</label>
        <note>catalytic</note>
    </ligand>
</feature>
<dbReference type="CDD" id="cd01641">
    <property type="entry name" value="Bacterial_IMPase_like_1"/>
    <property type="match status" value="1"/>
</dbReference>
<keyword evidence="5" id="KW-0479">Metal-binding</keyword>
<dbReference type="FunFam" id="3.30.540.10:FF:000030">
    <property type="entry name" value="Inositol monophosphatase"/>
    <property type="match status" value="1"/>
</dbReference>
<dbReference type="GO" id="GO:0007165">
    <property type="term" value="P:signal transduction"/>
    <property type="evidence" value="ECO:0007669"/>
    <property type="project" value="TreeGrafter"/>
</dbReference>